<dbReference type="Pfam" id="PF15607">
    <property type="entry name" value="Ntox44"/>
    <property type="match status" value="1"/>
</dbReference>
<dbReference type="RefSeq" id="WP_154571436.1">
    <property type="nucleotide sequence ID" value="NZ_VWSJ01000069.1"/>
</dbReference>
<evidence type="ECO:0000259" key="1">
    <source>
        <dbReference type="Pfam" id="PF15607"/>
    </source>
</evidence>
<feature type="domain" description="Bacterial toxin 44" evidence="1">
    <location>
        <begin position="46"/>
        <end position="139"/>
    </location>
</feature>
<reference evidence="2 3" key="1">
    <citation type="submission" date="2019-09" db="EMBL/GenBank/DDBJ databases">
        <authorList>
            <person name="Silva M."/>
            <person name="Pereira G."/>
            <person name="Lopes-Da-Costa L."/>
            <person name="Silva E."/>
        </authorList>
    </citation>
    <scope>NUCLEOTIDE SEQUENCE [LARGE SCALE GENOMIC DNA]</scope>
    <source>
        <strain evidence="2 3">FMV-PI01</strain>
    </source>
</reference>
<keyword evidence="3" id="KW-1185">Reference proteome</keyword>
<dbReference type="Proteomes" id="UP000476338">
    <property type="component" value="Unassembled WGS sequence"/>
</dbReference>
<dbReference type="AlphaFoldDB" id="A0A6L5WJI2"/>
<name>A0A6L5WJI2_9BACT</name>
<gene>
    <name evidence="2" type="ORF">F1B92_08490</name>
</gene>
<protein>
    <recommendedName>
        <fullName evidence="1">Bacterial toxin 44 domain-containing protein</fullName>
    </recommendedName>
</protein>
<evidence type="ECO:0000313" key="2">
    <source>
        <dbReference type="EMBL" id="MSN97194.1"/>
    </source>
</evidence>
<organism evidence="2 3">
    <name type="scientific">Campylobacter portucalensis</name>
    <dbReference type="NCBI Taxonomy" id="2608384"/>
    <lineage>
        <taxon>Bacteria</taxon>
        <taxon>Pseudomonadati</taxon>
        <taxon>Campylobacterota</taxon>
        <taxon>Epsilonproteobacteria</taxon>
        <taxon>Campylobacterales</taxon>
        <taxon>Campylobacteraceae</taxon>
        <taxon>Campylobacter</taxon>
    </lineage>
</organism>
<reference evidence="2 3" key="2">
    <citation type="submission" date="2020-03" db="EMBL/GenBank/DDBJ databases">
        <title>Campylobacter portucalensis sp. nov., a new species of Campylobacter isolated from the reproductive tract of bulls.</title>
        <authorList>
            <person name="Silva M.F."/>
            <person name="Pereira G."/>
            <person name="Carneiro C."/>
            <person name="Hemphill A."/>
            <person name="Mateus L."/>
            <person name="Lopes-Da-Costa L."/>
            <person name="Silva E."/>
        </authorList>
    </citation>
    <scope>NUCLEOTIDE SEQUENCE [LARGE SCALE GENOMIC DNA]</scope>
    <source>
        <strain evidence="2 3">FMV-PI01</strain>
    </source>
</reference>
<accession>A0A6L5WJI2</accession>
<evidence type="ECO:0000313" key="3">
    <source>
        <dbReference type="Proteomes" id="UP000476338"/>
    </source>
</evidence>
<comment type="caution">
    <text evidence="2">The sequence shown here is derived from an EMBL/GenBank/DDBJ whole genome shotgun (WGS) entry which is preliminary data.</text>
</comment>
<dbReference type="EMBL" id="VWSJ01000069">
    <property type="protein sequence ID" value="MSN97194.1"/>
    <property type="molecule type" value="Genomic_DNA"/>
</dbReference>
<sequence length="282" mass="32986">MSKIEKYFNGEMPQDVNITANIIEARNYAKTHYPWETLVWFKNKVGNKKDWDYKQQGREYENFGNWHYGVISKAIGLPESVALSAAGGAQAKSHYNWNFELASAIDFITGYNPRGGYHGILDDPKDRAEIMRGFEAYDKNYGDTTNPMFERFLDDFKDFSDDFSFLFNPFDSRWQGKDPDWLEDIKDYWKDFFNPTADPQLYDPITLDLNNDSKISTLNLSDGVYFDHNGDNIAFKTSWIGKDDDFDTIKIYKFIQNLKKLTISNQTITKKIYNFKNYKFVA</sequence>
<proteinExistence type="predicted"/>
<dbReference type="InterPro" id="IPR028946">
    <property type="entry name" value="Ntox44"/>
</dbReference>